<name>A0A660SNG6_UNCT6</name>
<dbReference type="PROSITE" id="PS50110">
    <property type="entry name" value="RESPONSE_REGULATORY"/>
    <property type="match status" value="1"/>
</dbReference>
<dbReference type="SUPFAM" id="SSF55781">
    <property type="entry name" value="GAF domain-like"/>
    <property type="match status" value="1"/>
</dbReference>
<dbReference type="InterPro" id="IPR029016">
    <property type="entry name" value="GAF-like_dom_sf"/>
</dbReference>
<feature type="domain" description="HD-GYP" evidence="5">
    <location>
        <begin position="317"/>
        <end position="497"/>
    </location>
</feature>
<dbReference type="Proteomes" id="UP000271125">
    <property type="component" value="Unassembled WGS sequence"/>
</dbReference>
<evidence type="ECO:0000256" key="1">
    <source>
        <dbReference type="PROSITE-ProRule" id="PRU00169"/>
    </source>
</evidence>
<evidence type="ECO:0000313" key="6">
    <source>
        <dbReference type="EMBL" id="RKX72365.1"/>
    </source>
</evidence>
<reference evidence="6 7" key="1">
    <citation type="submission" date="2018-06" db="EMBL/GenBank/DDBJ databases">
        <title>Extensive metabolic versatility and redundancy in microbially diverse, dynamic hydrothermal sediments.</title>
        <authorList>
            <person name="Dombrowski N."/>
            <person name="Teske A."/>
            <person name="Baker B.J."/>
        </authorList>
    </citation>
    <scope>NUCLEOTIDE SEQUENCE [LARGE SCALE GENOMIC DNA]</scope>
    <source>
        <strain evidence="6">B10_G13</strain>
    </source>
</reference>
<comment type="caution">
    <text evidence="6">The sequence shown here is derived from an EMBL/GenBank/DDBJ whole genome shotgun (WGS) entry which is preliminary data.</text>
</comment>
<dbReference type="EMBL" id="QNBD01000026">
    <property type="protein sequence ID" value="RKX72365.1"/>
    <property type="molecule type" value="Genomic_DNA"/>
</dbReference>
<keyword evidence="2" id="KW-0175">Coiled coil</keyword>
<dbReference type="PANTHER" id="PTHR45228">
    <property type="entry name" value="CYCLIC DI-GMP PHOSPHODIESTERASE TM_0186-RELATED"/>
    <property type="match status" value="1"/>
</dbReference>
<dbReference type="InterPro" id="IPR001789">
    <property type="entry name" value="Sig_transdc_resp-reg_receiver"/>
</dbReference>
<dbReference type="PROSITE" id="PS51831">
    <property type="entry name" value="HD"/>
    <property type="match status" value="1"/>
</dbReference>
<feature type="domain" description="HD" evidence="4">
    <location>
        <begin position="339"/>
        <end position="455"/>
    </location>
</feature>
<dbReference type="PROSITE" id="PS51832">
    <property type="entry name" value="HD_GYP"/>
    <property type="match status" value="1"/>
</dbReference>
<proteinExistence type="predicted"/>
<feature type="domain" description="Response regulatory" evidence="3">
    <location>
        <begin position="6"/>
        <end position="123"/>
    </location>
</feature>
<dbReference type="SMART" id="SM00448">
    <property type="entry name" value="REC"/>
    <property type="match status" value="1"/>
</dbReference>
<dbReference type="Gene3D" id="1.10.3210.10">
    <property type="entry name" value="Hypothetical protein af1432"/>
    <property type="match status" value="1"/>
</dbReference>
<dbReference type="Gene3D" id="3.40.50.2300">
    <property type="match status" value="1"/>
</dbReference>
<keyword evidence="1" id="KW-0597">Phosphoprotein</keyword>
<organism evidence="6 7">
    <name type="scientific">candidate division TA06 bacterium</name>
    <dbReference type="NCBI Taxonomy" id="2250710"/>
    <lineage>
        <taxon>Bacteria</taxon>
        <taxon>Bacteria division TA06</taxon>
    </lineage>
</organism>
<protein>
    <recommendedName>
        <fullName evidence="8">Response regulator</fullName>
    </recommendedName>
</protein>
<dbReference type="AlphaFoldDB" id="A0A660SNG6"/>
<dbReference type="Gene3D" id="3.30.450.40">
    <property type="match status" value="1"/>
</dbReference>
<dbReference type="CDD" id="cd00077">
    <property type="entry name" value="HDc"/>
    <property type="match status" value="1"/>
</dbReference>
<gene>
    <name evidence="6" type="ORF">DRP43_00935</name>
</gene>
<evidence type="ECO:0000259" key="4">
    <source>
        <dbReference type="PROSITE" id="PS51831"/>
    </source>
</evidence>
<dbReference type="InterPro" id="IPR006674">
    <property type="entry name" value="HD_domain"/>
</dbReference>
<dbReference type="Pfam" id="PF13487">
    <property type="entry name" value="HD_5"/>
    <property type="match status" value="1"/>
</dbReference>
<evidence type="ECO:0000259" key="3">
    <source>
        <dbReference type="PROSITE" id="PS50110"/>
    </source>
</evidence>
<feature type="modified residue" description="4-aspartylphosphate" evidence="1">
    <location>
        <position position="58"/>
    </location>
</feature>
<sequence>MESSINILIVDDDNAIANFLSKMLLAAEDLDCDVAITHSAEDGTHLIEESKFDIIILDINLPGKSGIDFLMDINSIDPDIESIIMTGDASLETALDALREGAYDYLQKPFTKEQVIATIRNATQKRQLTIEKRELLKNLNDVNEQLEKANQMLTEKKILLDTELEKKVEDLTNINLFVKGITPQLDLIKLFTTIPRFIIDLFGFKGAAIVTFSRHNFVVHTAMNTGDDFKKGEVYSKDNALINELIKPLIIKDIGQISKKGLFYVSTPLKAGKKLLGILLIGDEKNNLLEYYGEELFSTIAGNTALAIQNALFFDNSKKSYLESLFSFLIILETEDPELRKHSERVSNIATKIAKQLELDDDIVTNIRYAGLLHDIGKVGVIKNIPGDSIVDKIKKVHKNTEKIIKPISFLSKGLEYLHFMYENFDGSGFPEGKSGDAIPIGARILAISNAYDEIYLQLVSAGKGNDIHKEILIELNKHVGINLDPRIFAILQGITF</sequence>
<dbReference type="SUPFAM" id="SSF52172">
    <property type="entry name" value="CheY-like"/>
    <property type="match status" value="1"/>
</dbReference>
<accession>A0A660SNG6</accession>
<feature type="coiled-coil region" evidence="2">
    <location>
        <begin position="125"/>
        <end position="163"/>
    </location>
</feature>
<dbReference type="InterPro" id="IPR037522">
    <property type="entry name" value="HD_GYP_dom"/>
</dbReference>
<dbReference type="SUPFAM" id="SSF109604">
    <property type="entry name" value="HD-domain/PDEase-like"/>
    <property type="match status" value="1"/>
</dbReference>
<dbReference type="GO" id="GO:0000160">
    <property type="term" value="P:phosphorelay signal transduction system"/>
    <property type="evidence" value="ECO:0007669"/>
    <property type="project" value="InterPro"/>
</dbReference>
<evidence type="ECO:0000259" key="5">
    <source>
        <dbReference type="PROSITE" id="PS51832"/>
    </source>
</evidence>
<dbReference type="Pfam" id="PF00072">
    <property type="entry name" value="Response_reg"/>
    <property type="match status" value="1"/>
</dbReference>
<dbReference type="InterPro" id="IPR052020">
    <property type="entry name" value="Cyclic_di-GMP/3'3'-cGAMP_PDE"/>
</dbReference>
<dbReference type="SMART" id="SM00471">
    <property type="entry name" value="HDc"/>
    <property type="match status" value="1"/>
</dbReference>
<evidence type="ECO:0000313" key="7">
    <source>
        <dbReference type="Proteomes" id="UP000271125"/>
    </source>
</evidence>
<dbReference type="InterPro" id="IPR011006">
    <property type="entry name" value="CheY-like_superfamily"/>
</dbReference>
<evidence type="ECO:0008006" key="8">
    <source>
        <dbReference type="Google" id="ProtNLM"/>
    </source>
</evidence>
<dbReference type="InterPro" id="IPR003607">
    <property type="entry name" value="HD/PDEase_dom"/>
</dbReference>
<evidence type="ECO:0000256" key="2">
    <source>
        <dbReference type="SAM" id="Coils"/>
    </source>
</evidence>